<feature type="domain" description="HPt" evidence="11">
    <location>
        <begin position="401"/>
        <end position="508"/>
    </location>
</feature>
<evidence type="ECO:0000313" key="12">
    <source>
        <dbReference type="EMBL" id="RRD90748.1"/>
    </source>
</evidence>
<dbReference type="GO" id="GO:0000155">
    <property type="term" value="F:phosphorelay sensor kinase activity"/>
    <property type="evidence" value="ECO:0007669"/>
    <property type="project" value="UniProtKB-ARBA"/>
</dbReference>
<accession>A0A3P2A742</accession>
<keyword evidence="10" id="KW-0472">Membrane</keyword>
<dbReference type="SUPFAM" id="SSF55874">
    <property type="entry name" value="ATPase domain of HSP90 chaperone/DNA topoisomerase II/histidine kinase"/>
    <property type="match status" value="1"/>
</dbReference>
<keyword evidence="13" id="KW-1185">Reference proteome</keyword>
<feature type="modified residue" description="Phosphohistidine" evidence="9">
    <location>
        <position position="449"/>
    </location>
</feature>
<dbReference type="SUPFAM" id="SSF47226">
    <property type="entry name" value="Histidine-containing phosphotransfer domain, HPT domain"/>
    <property type="match status" value="1"/>
</dbReference>
<evidence type="ECO:0000259" key="11">
    <source>
        <dbReference type="PROSITE" id="PS50894"/>
    </source>
</evidence>
<dbReference type="Proteomes" id="UP000269923">
    <property type="component" value="Unassembled WGS sequence"/>
</dbReference>
<keyword evidence="7" id="KW-0902">Two-component regulatory system</keyword>
<keyword evidence="6" id="KW-0418">Kinase</keyword>
<dbReference type="Gene3D" id="3.30.565.10">
    <property type="entry name" value="Histidine kinase-like ATPase, C-terminal domain"/>
    <property type="match status" value="1"/>
</dbReference>
<evidence type="ECO:0000313" key="13">
    <source>
        <dbReference type="Proteomes" id="UP000269923"/>
    </source>
</evidence>
<evidence type="ECO:0000256" key="6">
    <source>
        <dbReference type="ARBA" id="ARBA00022777"/>
    </source>
</evidence>
<evidence type="ECO:0000256" key="7">
    <source>
        <dbReference type="ARBA" id="ARBA00023012"/>
    </source>
</evidence>
<comment type="caution">
    <text evidence="12">The sequence shown here is derived from an EMBL/GenBank/DDBJ whole genome shotgun (WGS) entry which is preliminary data.</text>
</comment>
<dbReference type="EC" id="2.7.13.3" evidence="2"/>
<evidence type="ECO:0000256" key="5">
    <source>
        <dbReference type="ARBA" id="ARBA00022679"/>
    </source>
</evidence>
<name>A0A3P2A742_9NEIS</name>
<dbReference type="EMBL" id="RQYC01000004">
    <property type="protein sequence ID" value="RRD90748.1"/>
    <property type="molecule type" value="Genomic_DNA"/>
</dbReference>
<gene>
    <name evidence="12" type="ORF">EII21_03805</name>
</gene>
<reference evidence="12 13" key="1">
    <citation type="submission" date="2018-11" db="EMBL/GenBank/DDBJ databases">
        <title>Genomes From Bacteria Associated with the Canine Oral Cavity: a Test Case for Automated Genome-Based Taxonomic Assignment.</title>
        <authorList>
            <person name="Coil D.A."/>
            <person name="Jospin G."/>
            <person name="Darling A.E."/>
            <person name="Wallis C."/>
            <person name="Davis I.J."/>
            <person name="Harris S."/>
            <person name="Eisen J.A."/>
            <person name="Holcombe L.J."/>
            <person name="O'Flynn C."/>
        </authorList>
    </citation>
    <scope>NUCLEOTIDE SEQUENCE [LARGE SCALE GENOMIC DNA]</scope>
    <source>
        <strain evidence="12 13">COT-280</strain>
    </source>
</reference>
<keyword evidence="10" id="KW-0812">Transmembrane</keyword>
<dbReference type="Pfam" id="PF02518">
    <property type="entry name" value="HATPase_c"/>
    <property type="match status" value="1"/>
</dbReference>
<keyword evidence="10" id="KW-1133">Transmembrane helix</keyword>
<keyword evidence="5" id="KW-0808">Transferase</keyword>
<dbReference type="InterPro" id="IPR008207">
    <property type="entry name" value="Sig_transdc_His_kin_Hpt_dom"/>
</dbReference>
<dbReference type="PANTHER" id="PTHR43395:SF10">
    <property type="entry name" value="CHEMOTAXIS PROTEIN CHEA"/>
    <property type="match status" value="1"/>
</dbReference>
<dbReference type="Pfam" id="PF01627">
    <property type="entry name" value="Hpt"/>
    <property type="match status" value="1"/>
</dbReference>
<evidence type="ECO:0000256" key="8">
    <source>
        <dbReference type="ARBA" id="ARBA00035100"/>
    </source>
</evidence>
<dbReference type="InterPro" id="IPR036641">
    <property type="entry name" value="HPT_dom_sf"/>
</dbReference>
<proteinExistence type="predicted"/>
<dbReference type="RefSeq" id="WP_124794315.1">
    <property type="nucleotide sequence ID" value="NZ_RQYC01000004.1"/>
</dbReference>
<sequence length="727" mass="82181">MFHSRFFNRSIKKYRVLVLLIGVFLALNVLLLIFSFFATRYFTNHALIIDASTRQGVLVQQMSKNLMDTDLYLREAMAASATADGRVALNTLPQEMLYRIGEIKQYRNQFEQALEALQQGGEIKLPNETAAHIDKQLSQDPDVRKHVEKLNVYWTPYLGLLDNYLQDIGAGYINAKTSNYLVEYTRLYNQSLLTETEHLTQILHGQIADETAVWERVQLAGIVLAFALFGLIVFGALRRLAESDELLEIANREMGEIMSSVREGLFLVNKDFEIGHEYSARLEEILGQKDIGGKNFLDVIAGIVPESELETTRIFVEQLYSDWVVEDLIEDLNPLHRITFIPENESTPKYLDFKFFRVTNNGVIERILVNVVDSTETVMLQSSLEAQKEQEKRELEMLNTILNTDGMVLENFIRVSKERLEEINTALKSPETGQMELKTKVNYIGRGIHSIKGEASALHLSRMVDICETVEDTLAMLRRQSSLSGQDFLGMVVLLEDLYRLVDILDNYSERLNRSQNKEILNAKQTAHSANTPASVQFAHAQALHLQRFVSDIAERSGKKVTLSVQGFDQEHGVTGKQWQAVQDIAMQILRNAVIHGIETPEVRQERKKPETGRLKLSISEDKDKQHLMLVAEDDGNGIDFEAIRAKAVQSGQYSAEQAAQLNKNQLLMMMLGDGFSTLDEATEDAGKGVGMGIIKETVHGMGGKMNIATAQHQYTRFSIKFPKAKQ</sequence>
<dbReference type="InterPro" id="IPR051315">
    <property type="entry name" value="Bact_Chemotaxis_CheA"/>
</dbReference>
<feature type="transmembrane region" description="Helical" evidence="10">
    <location>
        <begin position="16"/>
        <end position="38"/>
    </location>
</feature>
<evidence type="ECO:0000256" key="3">
    <source>
        <dbReference type="ARBA" id="ARBA00021495"/>
    </source>
</evidence>
<evidence type="ECO:0000256" key="4">
    <source>
        <dbReference type="ARBA" id="ARBA00022553"/>
    </source>
</evidence>
<dbReference type="AlphaFoldDB" id="A0A3P2A742"/>
<dbReference type="InterPro" id="IPR036890">
    <property type="entry name" value="HATPase_C_sf"/>
</dbReference>
<comment type="catalytic activity">
    <reaction evidence="1">
        <text>ATP + protein L-histidine = ADP + protein N-phospho-L-histidine.</text>
        <dbReference type="EC" id="2.7.13.3"/>
    </reaction>
</comment>
<evidence type="ECO:0000256" key="2">
    <source>
        <dbReference type="ARBA" id="ARBA00012438"/>
    </source>
</evidence>
<dbReference type="OrthoDB" id="9146932at2"/>
<organism evidence="12 13">
    <name type="scientific">Conchiformibius steedae</name>
    <dbReference type="NCBI Taxonomy" id="153493"/>
    <lineage>
        <taxon>Bacteria</taxon>
        <taxon>Pseudomonadati</taxon>
        <taxon>Pseudomonadota</taxon>
        <taxon>Betaproteobacteria</taxon>
        <taxon>Neisseriales</taxon>
        <taxon>Neisseriaceae</taxon>
        <taxon>Conchiformibius</taxon>
    </lineage>
</organism>
<dbReference type="PRINTS" id="PR00344">
    <property type="entry name" value="BCTRLSENSOR"/>
</dbReference>
<evidence type="ECO:0000256" key="10">
    <source>
        <dbReference type="SAM" id="Phobius"/>
    </source>
</evidence>
<evidence type="ECO:0000256" key="9">
    <source>
        <dbReference type="PROSITE-ProRule" id="PRU00110"/>
    </source>
</evidence>
<dbReference type="InterPro" id="IPR003594">
    <property type="entry name" value="HATPase_dom"/>
</dbReference>
<dbReference type="FunFam" id="3.30.565.10:FF:000016">
    <property type="entry name" value="Chemotaxis protein CheA, putative"/>
    <property type="match status" value="1"/>
</dbReference>
<evidence type="ECO:0000256" key="1">
    <source>
        <dbReference type="ARBA" id="ARBA00000085"/>
    </source>
</evidence>
<dbReference type="InterPro" id="IPR004358">
    <property type="entry name" value="Sig_transdc_His_kin-like_C"/>
</dbReference>
<dbReference type="Gene3D" id="1.20.120.160">
    <property type="entry name" value="HPT domain"/>
    <property type="match status" value="1"/>
</dbReference>
<dbReference type="STRING" id="1121352.GCA_000620925_00967"/>
<protein>
    <recommendedName>
        <fullName evidence="3">Chemotaxis protein CheA</fullName>
        <ecNumber evidence="2">2.7.13.3</ecNumber>
    </recommendedName>
</protein>
<dbReference type="PROSITE" id="PS50894">
    <property type="entry name" value="HPT"/>
    <property type="match status" value="1"/>
</dbReference>
<keyword evidence="4 9" id="KW-0597">Phosphoprotein</keyword>
<comment type="function">
    <text evidence="8">Involved in the transmission of sensory signals from the chemoreceptors to the flagellar motors. CheA is autophosphorylated; it can transfer its phosphate group to either CheB or CheY.</text>
</comment>
<dbReference type="SMART" id="SM00387">
    <property type="entry name" value="HATPase_c"/>
    <property type="match status" value="1"/>
</dbReference>
<dbReference type="PANTHER" id="PTHR43395">
    <property type="entry name" value="SENSOR HISTIDINE KINASE CHEA"/>
    <property type="match status" value="1"/>
</dbReference>